<dbReference type="Gramene" id="C.cajan_00115.t">
    <property type="protein sequence ID" value="C.cajan_00115.t"/>
    <property type="gene ID" value="C.cajan_00115"/>
</dbReference>
<name>A0A151SGN9_CAJCA</name>
<dbReference type="STRING" id="3821.A0A151SGN9"/>
<keyword evidence="2" id="KW-0378">Hydrolase</keyword>
<evidence type="ECO:0000313" key="3">
    <source>
        <dbReference type="Proteomes" id="UP000075243"/>
    </source>
</evidence>
<dbReference type="CDD" id="cd18809">
    <property type="entry name" value="SF1_C_RecD"/>
    <property type="match status" value="1"/>
</dbReference>
<organism evidence="2 3">
    <name type="scientific">Cajanus cajan</name>
    <name type="common">Pigeon pea</name>
    <name type="synonym">Cajanus indicus</name>
    <dbReference type="NCBI Taxonomy" id="3821"/>
    <lineage>
        <taxon>Eukaryota</taxon>
        <taxon>Viridiplantae</taxon>
        <taxon>Streptophyta</taxon>
        <taxon>Embryophyta</taxon>
        <taxon>Tracheophyta</taxon>
        <taxon>Spermatophyta</taxon>
        <taxon>Magnoliopsida</taxon>
        <taxon>eudicotyledons</taxon>
        <taxon>Gunneridae</taxon>
        <taxon>Pentapetalae</taxon>
        <taxon>rosids</taxon>
        <taxon>fabids</taxon>
        <taxon>Fabales</taxon>
        <taxon>Fabaceae</taxon>
        <taxon>Papilionoideae</taxon>
        <taxon>50 kb inversion clade</taxon>
        <taxon>NPAAA clade</taxon>
        <taxon>indigoferoid/millettioid clade</taxon>
        <taxon>Phaseoleae</taxon>
        <taxon>Cajanus</taxon>
    </lineage>
</organism>
<keyword evidence="3" id="KW-1185">Reference proteome</keyword>
<dbReference type="EC" id="3.6.1.-" evidence="2"/>
<sequence>MDVLNNKQSEVFFLKNEDDQKLNDIIVSYFPREECVMLSFDEYVMDMNMLDVEILIGHNTAGKRAFLAKIKHKTTESARLPFVLIRKQFPMKLSFVITINKSQGQTIPNVEIYLPRHVFSHGQLYVTLSRGVSQASTKILIKKGKLEGKMETLQKILFSKKFCYLKIKCYPF</sequence>
<dbReference type="PANTHER" id="PTHR10492">
    <property type="match status" value="1"/>
</dbReference>
<dbReference type="AlphaFoldDB" id="A0A151SGN9"/>
<dbReference type="InterPro" id="IPR027417">
    <property type="entry name" value="P-loop_NTPase"/>
</dbReference>
<dbReference type="EMBL" id="CM003613">
    <property type="protein sequence ID" value="KYP53951.1"/>
    <property type="molecule type" value="Genomic_DNA"/>
</dbReference>
<dbReference type="SUPFAM" id="SSF52540">
    <property type="entry name" value="P-loop containing nucleoside triphosphate hydrolases"/>
    <property type="match status" value="1"/>
</dbReference>
<accession>A0A151SGN9</accession>
<dbReference type="PANTHER" id="PTHR10492:SF57">
    <property type="entry name" value="ATP-DEPENDENT DNA HELICASE"/>
    <property type="match status" value="1"/>
</dbReference>
<dbReference type="Gramene" id="C.cajan_00117.t">
    <property type="protein sequence ID" value="C.cajan_00117.t"/>
    <property type="gene ID" value="C.cajan_00117"/>
</dbReference>
<evidence type="ECO:0000313" key="1">
    <source>
        <dbReference type="EMBL" id="KYP53951.1"/>
    </source>
</evidence>
<dbReference type="Proteomes" id="UP000075243">
    <property type="component" value="Chromosome 11"/>
</dbReference>
<dbReference type="FunFam" id="3.40.50.300:FF:002884">
    <property type="entry name" value="ATP-dependent DNA helicase"/>
    <property type="match status" value="1"/>
</dbReference>
<protein>
    <submittedName>
        <fullName evidence="2">DNA repair and recombination protein PIF1</fullName>
        <ecNumber evidence="2">3.6.1.-</ecNumber>
    </submittedName>
</protein>
<dbReference type="GO" id="GO:0016787">
    <property type="term" value="F:hydrolase activity"/>
    <property type="evidence" value="ECO:0007669"/>
    <property type="project" value="UniProtKB-KW"/>
</dbReference>
<reference evidence="2 3" key="1">
    <citation type="journal article" date="2012" name="Nat. Biotechnol.">
        <title>Draft genome sequence of pigeonpea (Cajanus cajan), an orphan legume crop of resource-poor farmers.</title>
        <authorList>
            <person name="Varshney R.K."/>
            <person name="Chen W."/>
            <person name="Li Y."/>
            <person name="Bharti A.K."/>
            <person name="Saxena R.K."/>
            <person name="Schlueter J.A."/>
            <person name="Donoghue M.T."/>
            <person name="Azam S."/>
            <person name="Fan G."/>
            <person name="Whaley A.M."/>
            <person name="Farmer A.D."/>
            <person name="Sheridan J."/>
            <person name="Iwata A."/>
            <person name="Tuteja R."/>
            <person name="Penmetsa R.V."/>
            <person name="Wu W."/>
            <person name="Upadhyaya H.D."/>
            <person name="Yang S.P."/>
            <person name="Shah T."/>
            <person name="Saxena K.B."/>
            <person name="Michael T."/>
            <person name="McCombie W.R."/>
            <person name="Yang B."/>
            <person name="Zhang G."/>
            <person name="Yang H."/>
            <person name="Wang J."/>
            <person name="Spillane C."/>
            <person name="Cook D.R."/>
            <person name="May G.D."/>
            <person name="Xu X."/>
            <person name="Jackson S.A."/>
        </authorList>
    </citation>
    <scope>NUCLEOTIDE SEQUENCE [LARGE SCALE GENOMIC DNA]</scope>
    <source>
        <strain evidence="3">cv. Asha</strain>
    </source>
</reference>
<proteinExistence type="predicted"/>
<evidence type="ECO:0000313" key="2">
    <source>
        <dbReference type="EMBL" id="KYP53953.1"/>
    </source>
</evidence>
<dbReference type="EMBL" id="CM003613">
    <property type="protein sequence ID" value="KYP53953.1"/>
    <property type="molecule type" value="Genomic_DNA"/>
</dbReference>
<gene>
    <name evidence="1" type="ORF">KK1_000116</name>
    <name evidence="2" type="ORF">KK1_000118</name>
</gene>